<organism evidence="2 3">
    <name type="scientific">Leptospira weilii str. 2006001853</name>
    <dbReference type="NCBI Taxonomy" id="1001589"/>
    <lineage>
        <taxon>Bacteria</taxon>
        <taxon>Pseudomonadati</taxon>
        <taxon>Spirochaetota</taxon>
        <taxon>Spirochaetia</taxon>
        <taxon>Leptospirales</taxon>
        <taxon>Leptospiraceae</taxon>
        <taxon>Leptospira</taxon>
    </lineage>
</organism>
<proteinExistence type="predicted"/>
<evidence type="ECO:0000313" key="3">
    <source>
        <dbReference type="Proteomes" id="UP000001338"/>
    </source>
</evidence>
<dbReference type="GeneID" id="61112288"/>
<sequence length="276" mass="31350">MKVNIFILIITLFAMINCSSAGSAGKGINDYQYSAGSYYVIQDAKNDYVDSEKFGESEVISKNPIRICSDLLLFPFNIFYFAFQGETLFGTFRSSEKEFNRKISALQLDPAEQSLNTEDYEESNGKLALRIYGDLLLTPLNLFYFIIADDTLLGSISQIERKSNNLDYRNRVVMARRYYLLKAGTTKKQMSVTDTPLSISQGEKDYYFTSDKIMYRFDAETFGQILTDANLVLDDLDLSAEDVEELKQNGYLDFVEDDVKSIPTFDVAPPVKGKKK</sequence>
<evidence type="ECO:0008006" key="4">
    <source>
        <dbReference type="Google" id="ProtNLM"/>
    </source>
</evidence>
<comment type="caution">
    <text evidence="2">The sequence shown here is derived from an EMBL/GenBank/DDBJ whole genome shotgun (WGS) entry which is preliminary data.</text>
</comment>
<dbReference type="EMBL" id="AFLV02000017">
    <property type="protein sequence ID" value="EKR65561.1"/>
    <property type="molecule type" value="Genomic_DNA"/>
</dbReference>
<evidence type="ECO:0000313" key="2">
    <source>
        <dbReference type="EMBL" id="EKR65561.1"/>
    </source>
</evidence>
<evidence type="ECO:0000256" key="1">
    <source>
        <dbReference type="SAM" id="SignalP"/>
    </source>
</evidence>
<dbReference type="Proteomes" id="UP000001338">
    <property type="component" value="Unassembled WGS sequence"/>
</dbReference>
<accession>A0A828Z6I6</accession>
<protein>
    <recommendedName>
        <fullName evidence="4">Lipoprotein</fullName>
    </recommendedName>
</protein>
<reference evidence="2 3" key="1">
    <citation type="submission" date="2012-10" db="EMBL/GenBank/DDBJ databases">
        <authorList>
            <person name="Harkins D.M."/>
            <person name="Durkin A.S."/>
            <person name="Brinkac L.M."/>
            <person name="Haft D.H."/>
            <person name="Selengut J.D."/>
            <person name="Sanka R."/>
            <person name="DePew J."/>
            <person name="Purushe J."/>
            <person name="Whelen A.C."/>
            <person name="Vinetz J.M."/>
            <person name="Sutton G.G."/>
            <person name="Nierman W.C."/>
            <person name="Fouts D.E."/>
        </authorList>
    </citation>
    <scope>NUCLEOTIDE SEQUENCE [LARGE SCALE GENOMIC DNA]</scope>
    <source>
        <strain evidence="2 3">2006001853</strain>
    </source>
</reference>
<keyword evidence="1" id="KW-0732">Signal</keyword>
<feature type="signal peptide" evidence="1">
    <location>
        <begin position="1"/>
        <end position="23"/>
    </location>
</feature>
<name>A0A828Z6I6_9LEPT</name>
<dbReference type="RefSeq" id="WP_004497572.1">
    <property type="nucleotide sequence ID" value="NZ_AFLV02000017.1"/>
</dbReference>
<dbReference type="AlphaFoldDB" id="A0A828Z6I6"/>
<gene>
    <name evidence="2" type="ORF">LEP1GSC036_2817</name>
</gene>
<feature type="chain" id="PRO_5032803163" description="Lipoprotein" evidence="1">
    <location>
        <begin position="24"/>
        <end position="276"/>
    </location>
</feature>